<keyword evidence="1" id="KW-0472">Membrane</keyword>
<comment type="caution">
    <text evidence="2">The sequence shown here is derived from an EMBL/GenBank/DDBJ whole genome shotgun (WGS) entry which is preliminary data.</text>
</comment>
<evidence type="ECO:0000313" key="2">
    <source>
        <dbReference type="EMBL" id="GIM70031.1"/>
    </source>
</evidence>
<keyword evidence="1" id="KW-0812">Transmembrane</keyword>
<keyword evidence="3" id="KW-1185">Reference proteome</keyword>
<evidence type="ECO:0000313" key="3">
    <source>
        <dbReference type="Proteomes" id="UP000680865"/>
    </source>
</evidence>
<gene>
    <name evidence="2" type="ORF">Aco04nite_18110</name>
</gene>
<protein>
    <submittedName>
        <fullName evidence="2">Uncharacterized protein</fullName>
    </submittedName>
</protein>
<organism evidence="2 3">
    <name type="scientific">Winogradskya consettensis</name>
    <dbReference type="NCBI Taxonomy" id="113560"/>
    <lineage>
        <taxon>Bacteria</taxon>
        <taxon>Bacillati</taxon>
        <taxon>Actinomycetota</taxon>
        <taxon>Actinomycetes</taxon>
        <taxon>Micromonosporales</taxon>
        <taxon>Micromonosporaceae</taxon>
        <taxon>Winogradskya</taxon>
    </lineage>
</organism>
<proteinExistence type="predicted"/>
<accession>A0A919VND6</accession>
<sequence length="57" mass="5812">MAICRFCGTTSVRGRCSREVTDVPIAGVLTAIGLAFACGAGARLGTATSRGRLVRAL</sequence>
<evidence type="ECO:0000256" key="1">
    <source>
        <dbReference type="SAM" id="Phobius"/>
    </source>
</evidence>
<dbReference type="Proteomes" id="UP000680865">
    <property type="component" value="Unassembled WGS sequence"/>
</dbReference>
<reference evidence="2" key="1">
    <citation type="submission" date="2021-03" db="EMBL/GenBank/DDBJ databases">
        <title>Whole genome shotgun sequence of Actinoplanes consettensis NBRC 14913.</title>
        <authorList>
            <person name="Komaki H."/>
            <person name="Tamura T."/>
        </authorList>
    </citation>
    <scope>NUCLEOTIDE SEQUENCE</scope>
    <source>
        <strain evidence="2">NBRC 14913</strain>
    </source>
</reference>
<dbReference type="AlphaFoldDB" id="A0A919VND6"/>
<dbReference type="EMBL" id="BOQP01000008">
    <property type="protein sequence ID" value="GIM70031.1"/>
    <property type="molecule type" value="Genomic_DNA"/>
</dbReference>
<keyword evidence="1" id="KW-1133">Transmembrane helix</keyword>
<name>A0A919VND6_9ACTN</name>
<feature type="transmembrane region" description="Helical" evidence="1">
    <location>
        <begin position="25"/>
        <end position="45"/>
    </location>
</feature>